<protein>
    <recommendedName>
        <fullName evidence="4">F-box domain-containing protein</fullName>
    </recommendedName>
</protein>
<evidence type="ECO:0000313" key="2">
    <source>
        <dbReference type="EMBL" id="KAH9832542.1"/>
    </source>
</evidence>
<keyword evidence="3" id="KW-1185">Reference proteome</keyword>
<comment type="caution">
    <text evidence="2">The sequence shown here is derived from an EMBL/GenBank/DDBJ whole genome shotgun (WGS) entry which is preliminary data.</text>
</comment>
<dbReference type="EMBL" id="JADCUA010000021">
    <property type="protein sequence ID" value="KAH9832542.1"/>
    <property type="molecule type" value="Genomic_DNA"/>
</dbReference>
<organism evidence="2 3">
    <name type="scientific">Rhodofomes roseus</name>
    <dbReference type="NCBI Taxonomy" id="34475"/>
    <lineage>
        <taxon>Eukaryota</taxon>
        <taxon>Fungi</taxon>
        <taxon>Dikarya</taxon>
        <taxon>Basidiomycota</taxon>
        <taxon>Agaricomycotina</taxon>
        <taxon>Agaricomycetes</taxon>
        <taxon>Polyporales</taxon>
        <taxon>Rhodofomes</taxon>
    </lineage>
</organism>
<feature type="compositionally biased region" description="Basic and acidic residues" evidence="1">
    <location>
        <begin position="35"/>
        <end position="44"/>
    </location>
</feature>
<name>A0ABQ8K6U4_9APHY</name>
<dbReference type="RefSeq" id="XP_047775460.1">
    <property type="nucleotide sequence ID" value="XM_047924682.1"/>
</dbReference>
<sequence>MATSSMSSQSAKKQKPLSSLTIGVEEEILALKKGEMPPKEDEHRHNGHPMTTVCPPPSRLPQELIDIIIDYIPDRSALYACCLASSLLVHRCRSHLFRRIRLKPRTDFARFQRAYTSKGLLQYPREVEILGCLTPDADPGDDANSGLNDEGDPDHRWMDAIVPFLMRFDLAQIEWLDLRDLSWGDIAPGTRIFLLTQFTLTRRLTLSAIDFWNSNQMLRTLNAFPNIHGLSMEKLSWHRANHTRKQLEGIADMHLRYLHIGQTEFARYGPFIKWLIGQRDVLIVDEAFIVWEDTEIMSPITLLRRLAPTLKSLIYQQCMILPGSELVAARLAAVQAAQGQAQHIAPVPVVNVPMQPTQAPQPAEVEDEPVTAANDGGEDELQNATEAEEAAADEDQADPPMGVDLSDDEGGDDDNNDGADDDDGDDDGANEVIHTNGPPIVMDDDESEEESVIEEYIAEHSRWPTETDALRDGMALLNSIPIEGSRVEHINARIAWSSLAMVGMKLVCQMCTAETKAFSLLLVLPPRHLWGRIDWLSIDSLLDDVAQRAAKDAILELSFLGAFAQAQEDLPEIRTSLTAKLPLLLARRRWTPKYDRSNLQ</sequence>
<accession>A0ABQ8K6U4</accession>
<gene>
    <name evidence="2" type="ORF">C8Q71DRAFT_776943</name>
</gene>
<feature type="compositionally biased region" description="Acidic residues" evidence="1">
    <location>
        <begin position="405"/>
        <end position="429"/>
    </location>
</feature>
<feature type="region of interest" description="Disordered" evidence="1">
    <location>
        <begin position="352"/>
        <end position="448"/>
    </location>
</feature>
<evidence type="ECO:0000313" key="3">
    <source>
        <dbReference type="Proteomes" id="UP000814176"/>
    </source>
</evidence>
<dbReference type="GeneID" id="72005414"/>
<reference evidence="2 3" key="1">
    <citation type="journal article" date="2021" name="Environ. Microbiol.">
        <title>Gene family expansions and transcriptome signatures uncover fungal adaptations to wood decay.</title>
        <authorList>
            <person name="Hage H."/>
            <person name="Miyauchi S."/>
            <person name="Viragh M."/>
            <person name="Drula E."/>
            <person name="Min B."/>
            <person name="Chaduli D."/>
            <person name="Navarro D."/>
            <person name="Favel A."/>
            <person name="Norest M."/>
            <person name="Lesage-Meessen L."/>
            <person name="Balint B."/>
            <person name="Merenyi Z."/>
            <person name="de Eugenio L."/>
            <person name="Morin E."/>
            <person name="Martinez A.T."/>
            <person name="Baldrian P."/>
            <person name="Stursova M."/>
            <person name="Martinez M.J."/>
            <person name="Novotny C."/>
            <person name="Magnuson J.K."/>
            <person name="Spatafora J.W."/>
            <person name="Maurice S."/>
            <person name="Pangilinan J."/>
            <person name="Andreopoulos W."/>
            <person name="LaButti K."/>
            <person name="Hundley H."/>
            <person name="Na H."/>
            <person name="Kuo A."/>
            <person name="Barry K."/>
            <person name="Lipzen A."/>
            <person name="Henrissat B."/>
            <person name="Riley R."/>
            <person name="Ahrendt S."/>
            <person name="Nagy L.G."/>
            <person name="Grigoriev I.V."/>
            <person name="Martin F."/>
            <person name="Rosso M.N."/>
        </authorList>
    </citation>
    <scope>NUCLEOTIDE SEQUENCE [LARGE SCALE GENOMIC DNA]</scope>
    <source>
        <strain evidence="2 3">CIRM-BRFM 1785</strain>
    </source>
</reference>
<feature type="compositionally biased region" description="Acidic residues" evidence="1">
    <location>
        <begin position="376"/>
        <end position="397"/>
    </location>
</feature>
<feature type="region of interest" description="Disordered" evidence="1">
    <location>
        <begin position="35"/>
        <end position="56"/>
    </location>
</feature>
<evidence type="ECO:0000256" key="1">
    <source>
        <dbReference type="SAM" id="MobiDB-lite"/>
    </source>
</evidence>
<proteinExistence type="predicted"/>
<evidence type="ECO:0008006" key="4">
    <source>
        <dbReference type="Google" id="ProtNLM"/>
    </source>
</evidence>
<dbReference type="Proteomes" id="UP000814176">
    <property type="component" value="Unassembled WGS sequence"/>
</dbReference>